<protein>
    <recommendedName>
        <fullName evidence="2">Isopenicillin N synthase-like Fe(2+) 2OG dioxygenase domain-containing protein</fullName>
    </recommendedName>
</protein>
<dbReference type="PANTHER" id="PTHR34945:SF2">
    <property type="entry name" value="2-OXOGLUTARATE (2OG) AND FE(II)-DEPENDENT OXYGENASE SUPERFAMILY PROTEIN"/>
    <property type="match status" value="1"/>
</dbReference>
<evidence type="ECO:0000256" key="1">
    <source>
        <dbReference type="SAM" id="MobiDB-lite"/>
    </source>
</evidence>
<comment type="caution">
    <text evidence="3">The sequence shown here is derived from an EMBL/GenBank/DDBJ whole genome shotgun (WGS) entry which is preliminary data.</text>
</comment>
<feature type="compositionally biased region" description="Low complexity" evidence="1">
    <location>
        <begin position="68"/>
        <end position="92"/>
    </location>
</feature>
<evidence type="ECO:0000313" key="4">
    <source>
        <dbReference type="Proteomes" id="UP000479710"/>
    </source>
</evidence>
<dbReference type="SUPFAM" id="SSF51197">
    <property type="entry name" value="Clavaminate synthase-like"/>
    <property type="match status" value="1"/>
</dbReference>
<gene>
    <name evidence="3" type="ORF">E2562_002245</name>
</gene>
<evidence type="ECO:0000259" key="2">
    <source>
        <dbReference type="Pfam" id="PF03171"/>
    </source>
</evidence>
<keyword evidence="4" id="KW-1185">Reference proteome</keyword>
<dbReference type="Gene3D" id="2.60.120.330">
    <property type="entry name" value="B-lactam Antibiotic, Isopenicillin N Synthase, Chain"/>
    <property type="match status" value="1"/>
</dbReference>
<dbReference type="AlphaFoldDB" id="A0A6G1BHU7"/>
<feature type="domain" description="Isopenicillin N synthase-like Fe(2+) 2OG dioxygenase" evidence="2">
    <location>
        <begin position="266"/>
        <end position="326"/>
    </location>
</feature>
<proteinExistence type="predicted"/>
<feature type="region of interest" description="Disordered" evidence="1">
    <location>
        <begin position="68"/>
        <end position="98"/>
    </location>
</feature>
<accession>A0A6G1BHU7</accession>
<feature type="region of interest" description="Disordered" evidence="1">
    <location>
        <begin position="1"/>
        <end position="52"/>
    </location>
</feature>
<evidence type="ECO:0000313" key="3">
    <source>
        <dbReference type="EMBL" id="KAF0887516.1"/>
    </source>
</evidence>
<dbReference type="Proteomes" id="UP000479710">
    <property type="component" value="Unassembled WGS sequence"/>
</dbReference>
<name>A0A6G1BHU7_9ORYZ</name>
<dbReference type="EMBL" id="SPHZ02000012">
    <property type="protein sequence ID" value="KAF0887516.1"/>
    <property type="molecule type" value="Genomic_DNA"/>
</dbReference>
<feature type="compositionally biased region" description="Low complexity" evidence="1">
    <location>
        <begin position="1"/>
        <end position="19"/>
    </location>
</feature>
<dbReference type="Pfam" id="PF03171">
    <property type="entry name" value="2OG-FeII_Oxy"/>
    <property type="match status" value="1"/>
</dbReference>
<dbReference type="InterPro" id="IPR027443">
    <property type="entry name" value="IPNS-like_sf"/>
</dbReference>
<organism evidence="3 4">
    <name type="scientific">Oryza meyeriana var. granulata</name>
    <dbReference type="NCBI Taxonomy" id="110450"/>
    <lineage>
        <taxon>Eukaryota</taxon>
        <taxon>Viridiplantae</taxon>
        <taxon>Streptophyta</taxon>
        <taxon>Embryophyta</taxon>
        <taxon>Tracheophyta</taxon>
        <taxon>Spermatophyta</taxon>
        <taxon>Magnoliopsida</taxon>
        <taxon>Liliopsida</taxon>
        <taxon>Poales</taxon>
        <taxon>Poaceae</taxon>
        <taxon>BOP clade</taxon>
        <taxon>Oryzoideae</taxon>
        <taxon>Oryzeae</taxon>
        <taxon>Oryzinae</taxon>
        <taxon>Oryza</taxon>
        <taxon>Oryza meyeriana</taxon>
    </lineage>
</organism>
<dbReference type="InterPro" id="IPR044861">
    <property type="entry name" value="IPNS-like_FE2OG_OXY"/>
</dbReference>
<dbReference type="OrthoDB" id="659818at2759"/>
<dbReference type="PANTHER" id="PTHR34945">
    <property type="entry name" value="2-OXOGLUTARATE (2OG) AND FE(II)-DEPENDENT OXYGENASE SUPERFAMILY PROTEIN"/>
    <property type="match status" value="1"/>
</dbReference>
<sequence>MAASSSTAAATATVSSMSGANGGGGSVLPGPPPPTPSNHHALPSSGAAGGGTDAALSTILQRLLLSSPAPTLRSPPSSRSRAPPSLPPLVSLDSTGSPRPLLDAAGDVGYFHLEGHGVSSQLPSSALAELSLVDASARRVSNLLTLGFSEEEKEAQCADDPALVFDVDDEGEMDALPAAAEYARRMRDVGMRVVAMMSGCPEAGYGEEPFAEGRRKARCLMWVSKVAAGEAARPAAGNAKAYPYVVGVHCQWAASGREAAPASWVMDDGGEWTAVGARDAALLVTIGDIAQVWSNGKLKKVRGMARPVSAPGAAHGEANRLSVTVLITLPLDSVISPLVPVPDAGEEGGDDEDGAGDDGDGWRFHSFLLEDLAWRVYHERLQFKDTLIRYRI</sequence>
<reference evidence="3 4" key="1">
    <citation type="submission" date="2019-11" db="EMBL/GenBank/DDBJ databases">
        <title>Whole genome sequence of Oryza granulata.</title>
        <authorList>
            <person name="Li W."/>
        </authorList>
    </citation>
    <scope>NUCLEOTIDE SEQUENCE [LARGE SCALE GENOMIC DNA]</scope>
    <source>
        <strain evidence="4">cv. Menghai</strain>
        <tissue evidence="3">Leaf</tissue>
    </source>
</reference>